<sequence>MHCFLYHACSLMLVLHSLDYLFLCKC</sequence>
<reference evidence="1" key="1">
    <citation type="submission" date="2014-09" db="EMBL/GenBank/DDBJ databases">
        <authorList>
            <person name="Magalhaes I.L.F."/>
            <person name="Oliveira U."/>
            <person name="Santos F.R."/>
            <person name="Vidigal T.H.D.A."/>
            <person name="Brescovit A.D."/>
            <person name="Santos A.J."/>
        </authorList>
    </citation>
    <scope>NUCLEOTIDE SEQUENCE</scope>
    <source>
        <tissue evidence="1">Shoot tissue taken approximately 20 cm above the soil surface</tissue>
    </source>
</reference>
<reference evidence="1" key="2">
    <citation type="journal article" date="2015" name="Data Brief">
        <title>Shoot transcriptome of the giant reed, Arundo donax.</title>
        <authorList>
            <person name="Barrero R.A."/>
            <person name="Guerrero F.D."/>
            <person name="Moolhuijzen P."/>
            <person name="Goolsby J.A."/>
            <person name="Tidwell J."/>
            <person name="Bellgard S.E."/>
            <person name="Bellgard M.I."/>
        </authorList>
    </citation>
    <scope>NUCLEOTIDE SEQUENCE</scope>
    <source>
        <tissue evidence="1">Shoot tissue taken approximately 20 cm above the soil surface</tissue>
    </source>
</reference>
<proteinExistence type="predicted"/>
<evidence type="ECO:0000313" key="1">
    <source>
        <dbReference type="EMBL" id="JAD99099.1"/>
    </source>
</evidence>
<dbReference type="EMBL" id="GBRH01198796">
    <property type="protein sequence ID" value="JAD99099.1"/>
    <property type="molecule type" value="Transcribed_RNA"/>
</dbReference>
<organism evidence="1">
    <name type="scientific">Arundo donax</name>
    <name type="common">Giant reed</name>
    <name type="synonym">Donax arundinaceus</name>
    <dbReference type="NCBI Taxonomy" id="35708"/>
    <lineage>
        <taxon>Eukaryota</taxon>
        <taxon>Viridiplantae</taxon>
        <taxon>Streptophyta</taxon>
        <taxon>Embryophyta</taxon>
        <taxon>Tracheophyta</taxon>
        <taxon>Spermatophyta</taxon>
        <taxon>Magnoliopsida</taxon>
        <taxon>Liliopsida</taxon>
        <taxon>Poales</taxon>
        <taxon>Poaceae</taxon>
        <taxon>PACMAD clade</taxon>
        <taxon>Arundinoideae</taxon>
        <taxon>Arundineae</taxon>
        <taxon>Arundo</taxon>
    </lineage>
</organism>
<protein>
    <submittedName>
        <fullName evidence="1">Uncharacterized protein</fullName>
    </submittedName>
</protein>
<dbReference type="AlphaFoldDB" id="A0A0A9EEF3"/>
<accession>A0A0A9EEF3</accession>
<name>A0A0A9EEF3_ARUDO</name>